<keyword evidence="2 12" id="KW-0813">Transport</keyword>
<feature type="chain" id="PRO_5047029907" evidence="15">
    <location>
        <begin position="23"/>
        <end position="748"/>
    </location>
</feature>
<evidence type="ECO:0000256" key="11">
    <source>
        <dbReference type="ARBA" id="ARBA00023237"/>
    </source>
</evidence>
<evidence type="ECO:0000256" key="13">
    <source>
        <dbReference type="PROSITE-ProRule" id="PRU10144"/>
    </source>
</evidence>
<organism evidence="18 19">
    <name type="scientific">Sphingosinicella xenopeptidilytica</name>
    <dbReference type="NCBI Taxonomy" id="364098"/>
    <lineage>
        <taxon>Bacteria</taxon>
        <taxon>Pseudomonadati</taxon>
        <taxon>Pseudomonadota</taxon>
        <taxon>Alphaproteobacteria</taxon>
        <taxon>Sphingomonadales</taxon>
        <taxon>Sphingosinicellaceae</taxon>
        <taxon>Sphingosinicella</taxon>
    </lineage>
</organism>
<comment type="similarity">
    <text evidence="12 14">Belongs to the TonB-dependent receptor family.</text>
</comment>
<comment type="caution">
    <text evidence="18">The sequence shown here is derived from an EMBL/GenBank/DDBJ whole genome shotgun (WGS) entry which is preliminary data.</text>
</comment>
<feature type="domain" description="TonB-dependent receptor-like beta-barrel" evidence="16">
    <location>
        <begin position="290"/>
        <end position="711"/>
    </location>
</feature>
<keyword evidence="5 12" id="KW-0812">Transmembrane</keyword>
<dbReference type="InterPro" id="IPR036942">
    <property type="entry name" value="Beta-barrel_TonB_sf"/>
</dbReference>
<keyword evidence="8" id="KW-0406">Ion transport</keyword>
<evidence type="ECO:0000256" key="4">
    <source>
        <dbReference type="ARBA" id="ARBA00022496"/>
    </source>
</evidence>
<dbReference type="PROSITE" id="PS01156">
    <property type="entry name" value="TONB_DEPENDENT_REC_2"/>
    <property type="match status" value="1"/>
</dbReference>
<dbReference type="RefSeq" id="WP_381485837.1">
    <property type="nucleotide sequence ID" value="NZ_JBHTIK010000001.1"/>
</dbReference>
<gene>
    <name evidence="18" type="ORF">ACFQ00_02855</name>
</gene>
<keyword evidence="19" id="KW-1185">Reference proteome</keyword>
<comment type="subcellular location">
    <subcellularLocation>
        <location evidence="1 12">Cell outer membrane</location>
        <topology evidence="1 12">Multi-pass membrane protein</topology>
    </subcellularLocation>
</comment>
<keyword evidence="18" id="KW-0675">Receptor</keyword>
<proteinExistence type="inferred from homology"/>
<keyword evidence="7" id="KW-0408">Iron</keyword>
<sequence>MKQLFLHASLLALCAAAAPAAAQDTGTDSGGSSLTDEIVVTATRNRLSVQDVGVSVSAFTGEQLKTVGISDSTQIIQITPGLQNPQSNSGATASYSIRGVTQTDFGFSQEAPVALYVDDVYQANQTGAQFQLFDIERVEVLRGPQGTLFGRNATGGLVHFVTARPSDELGGYLEAGYGSYDRFKIEGAINLPLSDKVALRASAIGDFHDDIAKNRTGSDLWNRKEYGGRLQLLLKPTDEISFLLNVRGGKRRNTGTPYDHRVATPTGIGGSGEFDLSPGAVDLFGFAEPDNDPFTVSIDDVSTSHVKTWGASGTLAWELGDVTLHSITDYSKIDVFFREDSDVQPGEFFHFQGAGKQSQFSQELRLSENTGALRWTIGGFYLRLRGDFDQRGLITDLGYGVDEQLALYAVDTDSYSVFGQVEYDLSDTVTVTGGLRWIRDKKSQVYENFFLIDGVPDKIPFGASGSPNLVDFAGKDAQSIYAARAQVNFKPNDDVLVYASYNRGVKGFGYNAPVDPSGSSLFVDPVTFDPAPTANAAFKFEDETLNAFELGLKSTFGNGIGRFNVAAFYYKYDNYQALNLAGITQIITNNDARMYGLDAELFLNPLQGMDIVFGAALLDTKVEDVNVGGVILDREVAYAPSVHLTGLIRQEWTVADGTLAAQVNGSYTGKHWLGLSNAPVLREKGYVIANARLSYTLPSETVTVAVFANNLADKKYRTLAFDLAGFFGLVENQFGRPREFGASVSFRF</sequence>
<evidence type="ECO:0000256" key="6">
    <source>
        <dbReference type="ARBA" id="ARBA00022729"/>
    </source>
</evidence>
<keyword evidence="11 12" id="KW-0998">Cell outer membrane</keyword>
<feature type="signal peptide" evidence="15">
    <location>
        <begin position="1"/>
        <end position="22"/>
    </location>
</feature>
<evidence type="ECO:0000256" key="1">
    <source>
        <dbReference type="ARBA" id="ARBA00004571"/>
    </source>
</evidence>
<dbReference type="InterPro" id="IPR039426">
    <property type="entry name" value="TonB-dep_rcpt-like"/>
</dbReference>
<dbReference type="PROSITE" id="PS52016">
    <property type="entry name" value="TONB_DEPENDENT_REC_3"/>
    <property type="match status" value="1"/>
</dbReference>
<evidence type="ECO:0000256" key="5">
    <source>
        <dbReference type="ARBA" id="ARBA00022692"/>
    </source>
</evidence>
<evidence type="ECO:0000256" key="2">
    <source>
        <dbReference type="ARBA" id="ARBA00022448"/>
    </source>
</evidence>
<keyword evidence="3 12" id="KW-1134">Transmembrane beta strand</keyword>
<dbReference type="Pfam" id="PF00593">
    <property type="entry name" value="TonB_dep_Rec_b-barrel"/>
    <property type="match status" value="1"/>
</dbReference>
<dbReference type="InterPro" id="IPR000531">
    <property type="entry name" value="Beta-barrel_TonB"/>
</dbReference>
<feature type="short sequence motif" description="TonB C-terminal box" evidence="13">
    <location>
        <begin position="731"/>
        <end position="748"/>
    </location>
</feature>
<evidence type="ECO:0000256" key="9">
    <source>
        <dbReference type="ARBA" id="ARBA00023077"/>
    </source>
</evidence>
<dbReference type="SUPFAM" id="SSF56935">
    <property type="entry name" value="Porins"/>
    <property type="match status" value="1"/>
</dbReference>
<evidence type="ECO:0000256" key="15">
    <source>
        <dbReference type="SAM" id="SignalP"/>
    </source>
</evidence>
<accession>A0ABW3BYE6</accession>
<name>A0ABW3BYE6_SPHXN</name>
<evidence type="ECO:0000256" key="8">
    <source>
        <dbReference type="ARBA" id="ARBA00023065"/>
    </source>
</evidence>
<evidence type="ECO:0000256" key="14">
    <source>
        <dbReference type="RuleBase" id="RU003357"/>
    </source>
</evidence>
<evidence type="ECO:0000313" key="18">
    <source>
        <dbReference type="EMBL" id="MFD0847250.1"/>
    </source>
</evidence>
<evidence type="ECO:0000256" key="12">
    <source>
        <dbReference type="PROSITE-ProRule" id="PRU01360"/>
    </source>
</evidence>
<dbReference type="Proteomes" id="UP001597124">
    <property type="component" value="Unassembled WGS sequence"/>
</dbReference>
<evidence type="ECO:0000259" key="17">
    <source>
        <dbReference type="Pfam" id="PF07715"/>
    </source>
</evidence>
<keyword evidence="6 15" id="KW-0732">Signal</keyword>
<feature type="domain" description="TonB-dependent receptor plug" evidence="17">
    <location>
        <begin position="49"/>
        <end position="156"/>
    </location>
</feature>
<reference evidence="19" key="1">
    <citation type="journal article" date="2019" name="Int. J. Syst. Evol. Microbiol.">
        <title>The Global Catalogue of Microorganisms (GCM) 10K type strain sequencing project: providing services to taxonomists for standard genome sequencing and annotation.</title>
        <authorList>
            <consortium name="The Broad Institute Genomics Platform"/>
            <consortium name="The Broad Institute Genome Sequencing Center for Infectious Disease"/>
            <person name="Wu L."/>
            <person name="Ma J."/>
        </authorList>
    </citation>
    <scope>NUCLEOTIDE SEQUENCE [LARGE SCALE GENOMIC DNA]</scope>
    <source>
        <strain evidence="19">CCUG 52537</strain>
    </source>
</reference>
<dbReference type="InterPro" id="IPR010917">
    <property type="entry name" value="TonB_rcpt_CS"/>
</dbReference>
<keyword evidence="4" id="KW-0410">Iron transport</keyword>
<dbReference type="PANTHER" id="PTHR32552">
    <property type="entry name" value="FERRICHROME IRON RECEPTOR-RELATED"/>
    <property type="match status" value="1"/>
</dbReference>
<protein>
    <submittedName>
        <fullName evidence="18">TonB-dependent receptor</fullName>
    </submittedName>
</protein>
<evidence type="ECO:0000259" key="16">
    <source>
        <dbReference type="Pfam" id="PF00593"/>
    </source>
</evidence>
<dbReference type="Gene3D" id="2.40.170.20">
    <property type="entry name" value="TonB-dependent receptor, beta-barrel domain"/>
    <property type="match status" value="1"/>
</dbReference>
<evidence type="ECO:0000256" key="7">
    <source>
        <dbReference type="ARBA" id="ARBA00023004"/>
    </source>
</evidence>
<keyword evidence="9 14" id="KW-0798">TonB box</keyword>
<evidence type="ECO:0000256" key="3">
    <source>
        <dbReference type="ARBA" id="ARBA00022452"/>
    </source>
</evidence>
<evidence type="ECO:0000313" key="19">
    <source>
        <dbReference type="Proteomes" id="UP001597124"/>
    </source>
</evidence>
<dbReference type="Pfam" id="PF07715">
    <property type="entry name" value="Plug"/>
    <property type="match status" value="1"/>
</dbReference>
<dbReference type="EMBL" id="JBHTIK010000001">
    <property type="protein sequence ID" value="MFD0847250.1"/>
    <property type="molecule type" value="Genomic_DNA"/>
</dbReference>
<evidence type="ECO:0000256" key="10">
    <source>
        <dbReference type="ARBA" id="ARBA00023136"/>
    </source>
</evidence>
<dbReference type="PANTHER" id="PTHR32552:SF81">
    <property type="entry name" value="TONB-DEPENDENT OUTER MEMBRANE RECEPTOR"/>
    <property type="match status" value="1"/>
</dbReference>
<keyword evidence="10 12" id="KW-0472">Membrane</keyword>
<dbReference type="InterPro" id="IPR012910">
    <property type="entry name" value="Plug_dom"/>
</dbReference>